<keyword evidence="9" id="KW-1185">Reference proteome</keyword>
<dbReference type="GO" id="GO:0001578">
    <property type="term" value="P:microtubule bundle formation"/>
    <property type="evidence" value="ECO:0007669"/>
    <property type="project" value="TreeGrafter"/>
</dbReference>
<dbReference type="GO" id="GO:0001725">
    <property type="term" value="C:stress fiber"/>
    <property type="evidence" value="ECO:0007669"/>
    <property type="project" value="UniProtKB-SubCell"/>
</dbReference>
<dbReference type="SUPFAM" id="SSF143575">
    <property type="entry name" value="GAS2 domain-like"/>
    <property type="match status" value="1"/>
</dbReference>
<feature type="compositionally biased region" description="Basic and acidic residues" evidence="5">
    <location>
        <begin position="401"/>
        <end position="413"/>
    </location>
</feature>
<accession>A0A485N918</accession>
<dbReference type="CDD" id="cd21268">
    <property type="entry name" value="CH_GAS2L1_2"/>
    <property type="match status" value="1"/>
</dbReference>
<dbReference type="AlphaFoldDB" id="A0A485N918"/>
<dbReference type="FunFam" id="3.30.920.20:FF:000004">
    <property type="entry name" value="GAS2-like protein 1 isoform X1"/>
    <property type="match status" value="1"/>
</dbReference>
<feature type="region of interest" description="Disordered" evidence="5">
    <location>
        <begin position="821"/>
        <end position="879"/>
    </location>
</feature>
<dbReference type="GO" id="GO:0051015">
    <property type="term" value="F:actin filament binding"/>
    <property type="evidence" value="ECO:0007669"/>
    <property type="project" value="TreeGrafter"/>
</dbReference>
<evidence type="ECO:0000256" key="2">
    <source>
        <dbReference type="ARBA" id="ARBA00022490"/>
    </source>
</evidence>
<feature type="compositionally biased region" description="Low complexity" evidence="5">
    <location>
        <begin position="385"/>
        <end position="397"/>
    </location>
</feature>
<evidence type="ECO:0000256" key="4">
    <source>
        <dbReference type="ARBA" id="ARBA00038441"/>
    </source>
</evidence>
<dbReference type="PANTHER" id="PTHR46756:SF14">
    <property type="entry name" value="GAS2-LIKE PROTEIN 2"/>
    <property type="match status" value="1"/>
</dbReference>
<dbReference type="EMBL" id="CAAGRJ010013528">
    <property type="protein sequence ID" value="VFV30021.1"/>
    <property type="molecule type" value="Genomic_DNA"/>
</dbReference>
<evidence type="ECO:0000259" key="7">
    <source>
        <dbReference type="PROSITE" id="PS51460"/>
    </source>
</evidence>
<feature type="region of interest" description="Disordered" evidence="5">
    <location>
        <begin position="279"/>
        <end position="530"/>
    </location>
</feature>
<feature type="domain" description="GAR" evidence="7">
    <location>
        <begin position="201"/>
        <end position="273"/>
    </location>
</feature>
<feature type="domain" description="Calponin-homology (CH)" evidence="6">
    <location>
        <begin position="32"/>
        <end position="159"/>
    </location>
</feature>
<evidence type="ECO:0000259" key="6">
    <source>
        <dbReference type="PROSITE" id="PS50021"/>
    </source>
</evidence>
<dbReference type="GO" id="GO:0035371">
    <property type="term" value="C:microtubule plus-end"/>
    <property type="evidence" value="ECO:0007669"/>
    <property type="project" value="TreeGrafter"/>
</dbReference>
<dbReference type="PROSITE" id="PS51460">
    <property type="entry name" value="GAR"/>
    <property type="match status" value="1"/>
</dbReference>
<feature type="compositionally biased region" description="Polar residues" evidence="5">
    <location>
        <begin position="427"/>
        <end position="439"/>
    </location>
</feature>
<evidence type="ECO:0000256" key="3">
    <source>
        <dbReference type="ARBA" id="ARBA00023212"/>
    </source>
</evidence>
<evidence type="ECO:0000256" key="5">
    <source>
        <dbReference type="SAM" id="MobiDB-lite"/>
    </source>
</evidence>
<dbReference type="FunFam" id="1.10.418.10:FF:000047">
    <property type="entry name" value="Growth arrest specific 2 like 1"/>
    <property type="match status" value="1"/>
</dbReference>
<dbReference type="Proteomes" id="UP000386466">
    <property type="component" value="Unassembled WGS sequence"/>
</dbReference>
<dbReference type="SMART" id="SM00033">
    <property type="entry name" value="CH"/>
    <property type="match status" value="1"/>
</dbReference>
<protein>
    <submittedName>
        <fullName evidence="8">Gas2-like protein 2</fullName>
    </submittedName>
</protein>
<dbReference type="InterPro" id="IPR036534">
    <property type="entry name" value="GAR_dom_sf"/>
</dbReference>
<dbReference type="GO" id="GO:1904825">
    <property type="term" value="P:protein localization to microtubule plus-end"/>
    <property type="evidence" value="ECO:0007669"/>
    <property type="project" value="TreeGrafter"/>
</dbReference>
<dbReference type="SUPFAM" id="SSF47576">
    <property type="entry name" value="Calponin-homology domain, CH-domain"/>
    <property type="match status" value="1"/>
</dbReference>
<dbReference type="PROSITE" id="PS50021">
    <property type="entry name" value="CH"/>
    <property type="match status" value="1"/>
</dbReference>
<reference evidence="8 9" key="1">
    <citation type="submission" date="2019-01" db="EMBL/GenBank/DDBJ databases">
        <authorList>
            <person name="Alioto T."/>
            <person name="Alioto T."/>
        </authorList>
    </citation>
    <scope>NUCLEOTIDE SEQUENCE [LARGE SCALE GENOMIC DNA]</scope>
</reference>
<feature type="compositionally biased region" description="Polar residues" evidence="5">
    <location>
        <begin position="325"/>
        <end position="342"/>
    </location>
</feature>
<feature type="region of interest" description="Disordered" evidence="5">
    <location>
        <begin position="678"/>
        <end position="703"/>
    </location>
</feature>
<feature type="compositionally biased region" description="Basic residues" evidence="5">
    <location>
        <begin position="774"/>
        <end position="785"/>
    </location>
</feature>
<feature type="compositionally biased region" description="Pro residues" evidence="5">
    <location>
        <begin position="506"/>
        <end position="515"/>
    </location>
</feature>
<dbReference type="InterPro" id="IPR036872">
    <property type="entry name" value="CH_dom_sf"/>
</dbReference>
<dbReference type="Gene3D" id="3.30.920.20">
    <property type="entry name" value="Gas2-like domain"/>
    <property type="match status" value="1"/>
</dbReference>
<dbReference type="GO" id="GO:0005737">
    <property type="term" value="C:cytoplasm"/>
    <property type="evidence" value="ECO:0007669"/>
    <property type="project" value="TreeGrafter"/>
</dbReference>
<dbReference type="InterPro" id="IPR003108">
    <property type="entry name" value="GAR_dom"/>
</dbReference>
<dbReference type="PANTHER" id="PTHR46756">
    <property type="entry name" value="TRANSGELIN"/>
    <property type="match status" value="1"/>
</dbReference>
<comment type="similarity">
    <text evidence="4">Belongs to the GAS2 family.</text>
</comment>
<gene>
    <name evidence="8" type="ORF">LYPA_23C006287</name>
</gene>
<dbReference type="GO" id="GO:0031110">
    <property type="term" value="P:regulation of microtubule polymerization or depolymerization"/>
    <property type="evidence" value="ECO:0007669"/>
    <property type="project" value="TreeGrafter"/>
</dbReference>
<sequence length="879" mass="95274">MSKPRGRGRRPGTVGPPVCSIRPFKSSEHYLEAMKEDLAEWLRDLYGLDIDAANFLQVLETGLVLCRHANAITEAALAFLAEAPARAQRMPLPRAGVSCNGAAQPGTFQARDNVSNFIHWCRKEMGIQEVVMFETEDLVLRKNVKNVVLCLLELGRRAWRFGVAAPTLVRLEEEIDEELRQELALPPPDPPPPEPPARRLCHFRNLDQMVQSLVSHCTCPVQFSMVKVSEGKYRVGDSNTLIFIRILRNHVMVRVGGGWDTLGHYLDKHDPCRCTSLSHKTGSFQKPPVPPVQHEVRVQDGPSLPQPTMTISRSQSPLPPVDWKTYTSSGRKLRALTSSSPRAHSKRGAEAGLPRETASLLRCQDRSPTPSRRQLPARDSPPGPQSSSPRRSQDPQGTSSGKKEQRYSPEHPRGRTPTSWVHDGIDSQGTHARAPTSQRFRAPEATAKKTPVRGPSPLPRSSSPAKPVSLKPPPRGEAEGASAQLREPAAVRSPTPVKGPTKIPVRLPPARPPTPGSSFPGPASVGAMTELGSGSIPVRAVTGDPAGWRHEDSFVDAKQGDQKLDIQVTAKAGEPRGLGPHEWEGRYPPLLLGGTKDQAMYHTLEEELLTNMKLLEVGVACPQGTGSGVIPRSGVYVPSLCGRWPEPGGPYDKVIQELAQGPPALLKVDLGAWKAAPTGSPKLAATTGPGSPKGKLGALKSEPKVKASLSAKVTRVKKVPAQGGQDCSAPTVSASLEAPSPSPSDPNSDKTKVCLGKAKRTLRKPQRVPSIYKLKLRPRIRPRRDHRPEKQPSRIPKPLAYLHLGSARALPRGRLVRAVLDSKGVESHPVDGASAGEEEEGKKWKEPAAPLKSSLQALEGGGLQQIDQDPLQPEEESWV</sequence>
<feature type="compositionally biased region" description="Basic residues" evidence="5">
    <location>
        <begin position="757"/>
        <end position="766"/>
    </location>
</feature>
<name>A0A485N918_LYNPA</name>
<proteinExistence type="inferred from homology"/>
<comment type="subcellular location">
    <subcellularLocation>
        <location evidence="1">Cytoplasm</location>
        <location evidence="1">Cytoskeleton</location>
        <location evidence="1">Stress fiber</location>
    </subcellularLocation>
</comment>
<dbReference type="Gene3D" id="1.10.418.10">
    <property type="entry name" value="Calponin-like domain"/>
    <property type="match status" value="1"/>
</dbReference>
<dbReference type="GO" id="GO:0008017">
    <property type="term" value="F:microtubule binding"/>
    <property type="evidence" value="ECO:0007669"/>
    <property type="project" value="InterPro"/>
</dbReference>
<dbReference type="Pfam" id="PF00307">
    <property type="entry name" value="CH"/>
    <property type="match status" value="1"/>
</dbReference>
<organism evidence="8 9">
    <name type="scientific">Lynx pardinus</name>
    <name type="common">Iberian lynx</name>
    <name type="synonym">Felis pardina</name>
    <dbReference type="NCBI Taxonomy" id="191816"/>
    <lineage>
        <taxon>Eukaryota</taxon>
        <taxon>Metazoa</taxon>
        <taxon>Chordata</taxon>
        <taxon>Craniata</taxon>
        <taxon>Vertebrata</taxon>
        <taxon>Euteleostomi</taxon>
        <taxon>Mammalia</taxon>
        <taxon>Eutheria</taxon>
        <taxon>Laurasiatheria</taxon>
        <taxon>Carnivora</taxon>
        <taxon>Feliformia</taxon>
        <taxon>Felidae</taxon>
        <taxon>Felinae</taxon>
        <taxon>Lynx</taxon>
    </lineage>
</organism>
<dbReference type="GO" id="GO:0051764">
    <property type="term" value="P:actin crosslink formation"/>
    <property type="evidence" value="ECO:0007669"/>
    <property type="project" value="TreeGrafter"/>
</dbReference>
<dbReference type="SMART" id="SM00243">
    <property type="entry name" value="GAS2"/>
    <property type="match status" value="1"/>
</dbReference>
<evidence type="ECO:0000256" key="1">
    <source>
        <dbReference type="ARBA" id="ARBA00004529"/>
    </source>
</evidence>
<evidence type="ECO:0000313" key="8">
    <source>
        <dbReference type="EMBL" id="VFV30021.1"/>
    </source>
</evidence>
<dbReference type="GO" id="GO:0008093">
    <property type="term" value="F:cytoskeletal anchor activity"/>
    <property type="evidence" value="ECO:0007669"/>
    <property type="project" value="TreeGrafter"/>
</dbReference>
<dbReference type="GO" id="GO:0005884">
    <property type="term" value="C:actin filament"/>
    <property type="evidence" value="ECO:0007669"/>
    <property type="project" value="TreeGrafter"/>
</dbReference>
<keyword evidence="3" id="KW-0206">Cytoskeleton</keyword>
<evidence type="ECO:0000313" key="9">
    <source>
        <dbReference type="Proteomes" id="UP000386466"/>
    </source>
</evidence>
<feature type="region of interest" description="Disordered" evidence="5">
    <location>
        <begin position="716"/>
        <end position="798"/>
    </location>
</feature>
<feature type="compositionally biased region" description="Polar residues" evidence="5">
    <location>
        <begin position="306"/>
        <end position="316"/>
    </location>
</feature>
<dbReference type="Pfam" id="PF02187">
    <property type="entry name" value="GAS2"/>
    <property type="match status" value="1"/>
</dbReference>
<keyword evidence="2" id="KW-0963">Cytoplasm</keyword>
<dbReference type="InterPro" id="IPR001715">
    <property type="entry name" value="CH_dom"/>
</dbReference>